<gene>
    <name evidence="2" type="ORF">ACFFQA_05440</name>
</gene>
<keyword evidence="3" id="KW-1185">Reference proteome</keyword>
<dbReference type="GO" id="GO:0008168">
    <property type="term" value="F:methyltransferase activity"/>
    <property type="evidence" value="ECO:0007669"/>
    <property type="project" value="UniProtKB-KW"/>
</dbReference>
<dbReference type="GO" id="GO:0032259">
    <property type="term" value="P:methylation"/>
    <property type="evidence" value="ECO:0007669"/>
    <property type="project" value="UniProtKB-KW"/>
</dbReference>
<dbReference type="PANTHER" id="PTHR14911">
    <property type="entry name" value="THUMP DOMAIN-CONTAINING"/>
    <property type="match status" value="1"/>
</dbReference>
<sequence>MPYWSRRNGAPPGNRLSWRVSIVDDEATVAVRIADRPLHRREYRRASVPGSVHPPLAAAMVRLAAPRPGAVLLDPCCGSGTIPIESLAVQDVFAIGTDIDPATVAVARGNDPAGRVRWAVADAGRPPLREVDVIASNPPWDRQVVTRETLVPQRFSARKVVLLLPEGVDLGGERRQVSLFGQRPVITVLER</sequence>
<keyword evidence="2" id="KW-0489">Methyltransferase</keyword>
<comment type="caution">
    <text evidence="2">The sequence shown here is derived from an EMBL/GenBank/DDBJ whole genome shotgun (WGS) entry which is preliminary data.</text>
</comment>
<evidence type="ECO:0000313" key="3">
    <source>
        <dbReference type="Proteomes" id="UP001589693"/>
    </source>
</evidence>
<dbReference type="Gene3D" id="3.40.50.150">
    <property type="entry name" value="Vaccinia Virus protein VP39"/>
    <property type="match status" value="1"/>
</dbReference>
<dbReference type="EMBL" id="JBHLZU010000005">
    <property type="protein sequence ID" value="MFB9903377.1"/>
    <property type="molecule type" value="Genomic_DNA"/>
</dbReference>
<dbReference type="InterPro" id="IPR029063">
    <property type="entry name" value="SAM-dependent_MTases_sf"/>
</dbReference>
<protein>
    <submittedName>
        <fullName evidence="2">TRM11 family SAM-dependent methyltransferase</fullName>
    </submittedName>
</protein>
<reference evidence="2 3" key="1">
    <citation type="submission" date="2024-09" db="EMBL/GenBank/DDBJ databases">
        <authorList>
            <person name="Sun Q."/>
            <person name="Mori K."/>
        </authorList>
    </citation>
    <scope>NUCLEOTIDE SEQUENCE [LARGE SCALE GENOMIC DNA]</scope>
    <source>
        <strain evidence="2 3">TBRC 7907</strain>
    </source>
</reference>
<keyword evidence="2" id="KW-0808">Transferase</keyword>
<dbReference type="PANTHER" id="PTHR14911:SF13">
    <property type="entry name" value="TRNA (GUANINE(6)-N2)-METHYLTRANSFERASE THUMP3"/>
    <property type="match status" value="1"/>
</dbReference>
<dbReference type="SUPFAM" id="SSF53335">
    <property type="entry name" value="S-adenosyl-L-methionine-dependent methyltransferases"/>
    <property type="match status" value="1"/>
</dbReference>
<name>A0ABV5ZR64_9PSEU</name>
<evidence type="ECO:0000259" key="1">
    <source>
        <dbReference type="Pfam" id="PF01170"/>
    </source>
</evidence>
<feature type="domain" description="Ribosomal RNA large subunit methyltransferase K/L-like methyltransferase" evidence="1">
    <location>
        <begin position="41"/>
        <end position="147"/>
    </location>
</feature>
<dbReference type="PROSITE" id="PS00092">
    <property type="entry name" value="N6_MTASE"/>
    <property type="match status" value="1"/>
</dbReference>
<dbReference type="RefSeq" id="WP_377850513.1">
    <property type="nucleotide sequence ID" value="NZ_JBHLZU010000005.1"/>
</dbReference>
<dbReference type="InterPro" id="IPR002052">
    <property type="entry name" value="DNA_methylase_N6_adenine_CS"/>
</dbReference>
<dbReference type="InterPro" id="IPR000241">
    <property type="entry name" value="RlmKL-like_Mtase"/>
</dbReference>
<organism evidence="2 3">
    <name type="scientific">Allokutzneria oryzae</name>
    <dbReference type="NCBI Taxonomy" id="1378989"/>
    <lineage>
        <taxon>Bacteria</taxon>
        <taxon>Bacillati</taxon>
        <taxon>Actinomycetota</taxon>
        <taxon>Actinomycetes</taxon>
        <taxon>Pseudonocardiales</taxon>
        <taxon>Pseudonocardiaceae</taxon>
        <taxon>Allokutzneria</taxon>
    </lineage>
</organism>
<proteinExistence type="predicted"/>
<dbReference type="Proteomes" id="UP001589693">
    <property type="component" value="Unassembled WGS sequence"/>
</dbReference>
<dbReference type="CDD" id="cd02440">
    <property type="entry name" value="AdoMet_MTases"/>
    <property type="match status" value="1"/>
</dbReference>
<dbReference type="Pfam" id="PF01170">
    <property type="entry name" value="UPF0020"/>
    <property type="match status" value="1"/>
</dbReference>
<evidence type="ECO:0000313" key="2">
    <source>
        <dbReference type="EMBL" id="MFB9903377.1"/>
    </source>
</evidence>
<accession>A0ABV5ZR64</accession>